<keyword evidence="5 10" id="KW-0328">Glycosyltransferase</keyword>
<dbReference type="eggNOG" id="KOG2831">
    <property type="taxonomic scope" value="Eukaryota"/>
</dbReference>
<evidence type="ECO:0000259" key="9">
    <source>
        <dbReference type="Pfam" id="PF08029"/>
    </source>
</evidence>
<dbReference type="InterPro" id="IPR013820">
    <property type="entry name" value="ATP_PRibTrfase_cat"/>
</dbReference>
<keyword evidence="11" id="KW-1185">Reference proteome</keyword>
<dbReference type="Pfam" id="PF01634">
    <property type="entry name" value="HisG"/>
    <property type="match status" value="1"/>
</dbReference>
<feature type="domain" description="Histidine biosynthesis HisG C-terminal" evidence="9">
    <location>
        <begin position="199"/>
        <end position="284"/>
    </location>
</feature>
<evidence type="ECO:0000259" key="8">
    <source>
        <dbReference type="Pfam" id="PF01634"/>
    </source>
</evidence>
<dbReference type="GO" id="GO:0005737">
    <property type="term" value="C:cytoplasm"/>
    <property type="evidence" value="ECO:0007669"/>
    <property type="project" value="InterPro"/>
</dbReference>
<dbReference type="SUPFAM" id="SSF53850">
    <property type="entry name" value="Periplasmic binding protein-like II"/>
    <property type="match status" value="1"/>
</dbReference>
<dbReference type="PANTHER" id="PTHR21403">
    <property type="entry name" value="ATP PHOSPHORIBOSYLTRANSFERASE ATP-PRTASE"/>
    <property type="match status" value="1"/>
</dbReference>
<protein>
    <recommendedName>
        <fullName evidence="3">ATP phosphoribosyltransferase</fullName>
        <ecNumber evidence="3">2.4.2.17</ecNumber>
    </recommendedName>
</protein>
<keyword evidence="7" id="KW-0368">Histidine biosynthesis</keyword>
<dbReference type="UniPathway" id="UPA00031">
    <property type="reaction ID" value="UER00006"/>
</dbReference>
<evidence type="ECO:0000256" key="7">
    <source>
        <dbReference type="ARBA" id="ARBA00023102"/>
    </source>
</evidence>
<evidence type="ECO:0000256" key="5">
    <source>
        <dbReference type="ARBA" id="ARBA00022676"/>
    </source>
</evidence>
<dbReference type="GeneID" id="23613564"/>
<reference evidence="10 11" key="1">
    <citation type="journal article" date="2014" name="BMC Genomics">
        <title>Oil accumulation mechanisms of the oleaginous microalga Chlorella protothecoides revealed through its genome, transcriptomes, and proteomes.</title>
        <authorList>
            <person name="Gao C."/>
            <person name="Wang Y."/>
            <person name="Shen Y."/>
            <person name="Yan D."/>
            <person name="He X."/>
            <person name="Dai J."/>
            <person name="Wu Q."/>
        </authorList>
    </citation>
    <scope>NUCLEOTIDE SEQUENCE [LARGE SCALE GENOMIC DNA]</scope>
    <source>
        <strain evidence="10 11">0710</strain>
    </source>
</reference>
<name>A0A087SLI2_AUXPR</name>
<dbReference type="GO" id="GO:0003879">
    <property type="term" value="F:ATP phosphoribosyltransferase activity"/>
    <property type="evidence" value="ECO:0007669"/>
    <property type="project" value="UniProtKB-EC"/>
</dbReference>
<evidence type="ECO:0000256" key="4">
    <source>
        <dbReference type="ARBA" id="ARBA00022605"/>
    </source>
</evidence>
<proteinExistence type="predicted"/>
<dbReference type="EC" id="2.4.2.17" evidence="3"/>
<dbReference type="GO" id="GO:0000287">
    <property type="term" value="F:magnesium ion binding"/>
    <property type="evidence" value="ECO:0007669"/>
    <property type="project" value="InterPro"/>
</dbReference>
<evidence type="ECO:0000256" key="6">
    <source>
        <dbReference type="ARBA" id="ARBA00022679"/>
    </source>
</evidence>
<dbReference type="InterPro" id="IPR011322">
    <property type="entry name" value="N-reg_PII-like_a/b"/>
</dbReference>
<dbReference type="Gene3D" id="3.40.190.10">
    <property type="entry name" value="Periplasmic binding protein-like II"/>
    <property type="match status" value="1"/>
</dbReference>
<evidence type="ECO:0000256" key="1">
    <source>
        <dbReference type="ARBA" id="ARBA00000915"/>
    </source>
</evidence>
<organism evidence="10 11">
    <name type="scientific">Auxenochlorella protothecoides</name>
    <name type="common">Green microalga</name>
    <name type="synonym">Chlorella protothecoides</name>
    <dbReference type="NCBI Taxonomy" id="3075"/>
    <lineage>
        <taxon>Eukaryota</taxon>
        <taxon>Viridiplantae</taxon>
        <taxon>Chlorophyta</taxon>
        <taxon>core chlorophytes</taxon>
        <taxon>Trebouxiophyceae</taxon>
        <taxon>Chlorellales</taxon>
        <taxon>Chlorellaceae</taxon>
        <taxon>Auxenochlorella</taxon>
    </lineage>
</organism>
<dbReference type="KEGG" id="apro:F751_2173"/>
<dbReference type="STRING" id="3075.A0A087SLI2"/>
<dbReference type="Pfam" id="PF08029">
    <property type="entry name" value="HisG_C"/>
    <property type="match status" value="1"/>
</dbReference>
<feature type="domain" description="ATP phosphoribosyltransferase catalytic" evidence="8">
    <location>
        <begin position="67"/>
        <end position="135"/>
    </location>
</feature>
<accession>A0A087SLI2</accession>
<evidence type="ECO:0000256" key="3">
    <source>
        <dbReference type="ARBA" id="ARBA00011946"/>
    </source>
</evidence>
<keyword evidence="6 10" id="KW-0808">Transferase</keyword>
<gene>
    <name evidence="10" type="ORF">F751_2173</name>
</gene>
<dbReference type="InterPro" id="IPR015867">
    <property type="entry name" value="N-reg_PII/ATP_PRibTrfase_C"/>
</dbReference>
<dbReference type="InterPro" id="IPR013115">
    <property type="entry name" value="HisG_C"/>
</dbReference>
<sequence>MQSLRTTSRAHVTVVCSLNNSTVVQAPRPTTLQQRDNLRLALPSKGRMAEDTLQLLRMPGLEVWFQRATDVVRKLLYGDVDLGIVGADMVAEIGNDDPDLVVVHDGLSFGKCHLALGVPNTGKFAGVKSLDDLKRMYSSEQAPLSGVTLRENNLREVAGGRVMASQGVLVASRRALLERPGLLGLVHELLERLDAHLVADSYYSVVANMRGESAEAVAALLLGSKLLGGLEGPTISPVLTRGADGGPAQHGFYAAQVCVPKSLLYPAVKEIRKLGGSGVLVLPIMYIFDEEPHRWRALLDTLGLSRGDVAV</sequence>
<dbReference type="AlphaFoldDB" id="A0A087SLI2"/>
<keyword evidence="4" id="KW-0028">Amino-acid biosynthesis</keyword>
<dbReference type="RefSeq" id="XP_011399524.1">
    <property type="nucleotide sequence ID" value="XM_011401222.1"/>
</dbReference>
<evidence type="ECO:0000313" key="10">
    <source>
        <dbReference type="EMBL" id="KFM26586.1"/>
    </source>
</evidence>
<dbReference type="PANTHER" id="PTHR21403:SF8">
    <property type="entry name" value="ATP PHOSPHORIBOSYLTRANSFERASE"/>
    <property type="match status" value="1"/>
</dbReference>
<dbReference type="SUPFAM" id="SSF54913">
    <property type="entry name" value="GlnB-like"/>
    <property type="match status" value="1"/>
</dbReference>
<comment type="pathway">
    <text evidence="2">Amino-acid biosynthesis; L-histidine biosynthesis; L-histidine from 5-phospho-alpha-D-ribose 1-diphosphate: step 1/9.</text>
</comment>
<dbReference type="InterPro" id="IPR001348">
    <property type="entry name" value="ATP_PRibTrfase_HisG"/>
</dbReference>
<comment type="catalytic activity">
    <reaction evidence="1">
        <text>1-(5-phospho-beta-D-ribosyl)-ATP + diphosphate = 5-phospho-alpha-D-ribose 1-diphosphate + ATP</text>
        <dbReference type="Rhea" id="RHEA:18473"/>
        <dbReference type="ChEBI" id="CHEBI:30616"/>
        <dbReference type="ChEBI" id="CHEBI:33019"/>
        <dbReference type="ChEBI" id="CHEBI:58017"/>
        <dbReference type="ChEBI" id="CHEBI:73183"/>
        <dbReference type="EC" id="2.4.2.17"/>
    </reaction>
</comment>
<evidence type="ECO:0000313" key="11">
    <source>
        <dbReference type="Proteomes" id="UP000028924"/>
    </source>
</evidence>
<dbReference type="Proteomes" id="UP000028924">
    <property type="component" value="Unassembled WGS sequence"/>
</dbReference>
<dbReference type="Gene3D" id="3.30.70.120">
    <property type="match status" value="1"/>
</dbReference>
<dbReference type="GO" id="GO:0000105">
    <property type="term" value="P:L-histidine biosynthetic process"/>
    <property type="evidence" value="ECO:0007669"/>
    <property type="project" value="UniProtKB-UniPathway"/>
</dbReference>
<dbReference type="NCBIfam" id="TIGR03455">
    <property type="entry name" value="HisG_C-term"/>
    <property type="match status" value="1"/>
</dbReference>
<evidence type="ECO:0000256" key="2">
    <source>
        <dbReference type="ARBA" id="ARBA00004667"/>
    </source>
</evidence>
<dbReference type="OrthoDB" id="2574at2759"/>
<dbReference type="EMBL" id="KL662129">
    <property type="protein sequence ID" value="KFM26586.1"/>
    <property type="molecule type" value="Genomic_DNA"/>
</dbReference>